<dbReference type="Proteomes" id="UP000714420">
    <property type="component" value="Unassembled WGS sequence"/>
</dbReference>
<feature type="transmembrane region" description="Helical" evidence="1">
    <location>
        <begin position="75"/>
        <end position="95"/>
    </location>
</feature>
<keyword evidence="1" id="KW-0472">Membrane</keyword>
<evidence type="ECO:0000313" key="3">
    <source>
        <dbReference type="Proteomes" id="UP000714420"/>
    </source>
</evidence>
<dbReference type="InterPro" id="IPR052712">
    <property type="entry name" value="Acid_resist_chaperone_HdeD"/>
</dbReference>
<comment type="caution">
    <text evidence="2">The sequence shown here is derived from an EMBL/GenBank/DDBJ whole genome shotgun (WGS) entry which is preliminary data.</text>
</comment>
<feature type="transmembrane region" description="Helical" evidence="1">
    <location>
        <begin position="156"/>
        <end position="179"/>
    </location>
</feature>
<reference evidence="2 3" key="1">
    <citation type="submission" date="2020-05" db="EMBL/GenBank/DDBJ databases">
        <title>Distinct polysaccharide utilization as determinants for interspecies competition between intestinal Prevotella spp.</title>
        <authorList>
            <person name="Galvez E.J.C."/>
            <person name="Iljazovic A."/>
            <person name="Strowig T."/>
        </authorList>
    </citation>
    <scope>NUCLEOTIDE SEQUENCE [LARGE SCALE GENOMIC DNA]</scope>
    <source>
        <strain evidence="2 3">PMUR</strain>
    </source>
</reference>
<sequence length="196" mass="21660">MKFIQSSVFRAICAIITGCLLIKYPDNTVVWITMAIGILFFLSGVISCISYLNSRRDTNDYTITDATGNIISRKPMFPIVGIGCMILGLMLALTPGIFIKALMYIMGAVVIIGALSQFFSLSGARRIARVPWMLWVCPSLLLIVGLYVVIKPMESAALPMIILGWCNLLYGVTEIINYININRITKKLDSGQDPIE</sequence>
<dbReference type="EMBL" id="JABKKF010000007">
    <property type="protein sequence ID" value="NPD92359.1"/>
    <property type="molecule type" value="Genomic_DNA"/>
</dbReference>
<feature type="transmembrane region" description="Helical" evidence="1">
    <location>
        <begin position="30"/>
        <end position="54"/>
    </location>
</feature>
<gene>
    <name evidence="2" type="ORF">HPS56_08380</name>
</gene>
<feature type="transmembrane region" description="Helical" evidence="1">
    <location>
        <begin position="7"/>
        <end position="24"/>
    </location>
</feature>
<protein>
    <submittedName>
        <fullName evidence="2">DUF308 domain-containing protein</fullName>
    </submittedName>
</protein>
<dbReference type="InterPro" id="IPR005325">
    <property type="entry name" value="DUF308_memb"/>
</dbReference>
<keyword evidence="1" id="KW-0812">Transmembrane</keyword>
<organism evidence="2 3">
    <name type="scientific">Xylanibacter muris</name>
    <dbReference type="NCBI Taxonomy" id="2736290"/>
    <lineage>
        <taxon>Bacteria</taxon>
        <taxon>Pseudomonadati</taxon>
        <taxon>Bacteroidota</taxon>
        <taxon>Bacteroidia</taxon>
        <taxon>Bacteroidales</taxon>
        <taxon>Prevotellaceae</taxon>
        <taxon>Xylanibacter</taxon>
    </lineage>
</organism>
<dbReference type="RefSeq" id="WP_172275694.1">
    <property type="nucleotide sequence ID" value="NZ_CASGMU010000006.1"/>
</dbReference>
<dbReference type="PANTHER" id="PTHR34989">
    <property type="entry name" value="PROTEIN HDED"/>
    <property type="match status" value="1"/>
</dbReference>
<dbReference type="Pfam" id="PF03729">
    <property type="entry name" value="DUF308"/>
    <property type="match status" value="2"/>
</dbReference>
<accession>A0ABX2AME0</accession>
<evidence type="ECO:0000313" key="2">
    <source>
        <dbReference type="EMBL" id="NPD92359.1"/>
    </source>
</evidence>
<feature type="transmembrane region" description="Helical" evidence="1">
    <location>
        <begin position="101"/>
        <end position="120"/>
    </location>
</feature>
<feature type="transmembrane region" description="Helical" evidence="1">
    <location>
        <begin position="132"/>
        <end position="150"/>
    </location>
</feature>
<evidence type="ECO:0000256" key="1">
    <source>
        <dbReference type="SAM" id="Phobius"/>
    </source>
</evidence>
<keyword evidence="3" id="KW-1185">Reference proteome</keyword>
<proteinExistence type="predicted"/>
<name>A0ABX2AME0_9BACT</name>
<dbReference type="PANTHER" id="PTHR34989:SF1">
    <property type="entry name" value="PROTEIN HDED"/>
    <property type="match status" value="1"/>
</dbReference>
<keyword evidence="1" id="KW-1133">Transmembrane helix</keyword>